<name>A0A438DTL1_VITVI</name>
<organism evidence="1 2">
    <name type="scientific">Vitis vinifera</name>
    <name type="common">Grape</name>
    <dbReference type="NCBI Taxonomy" id="29760"/>
    <lineage>
        <taxon>Eukaryota</taxon>
        <taxon>Viridiplantae</taxon>
        <taxon>Streptophyta</taxon>
        <taxon>Embryophyta</taxon>
        <taxon>Tracheophyta</taxon>
        <taxon>Spermatophyta</taxon>
        <taxon>Magnoliopsida</taxon>
        <taxon>eudicotyledons</taxon>
        <taxon>Gunneridae</taxon>
        <taxon>Pentapetalae</taxon>
        <taxon>rosids</taxon>
        <taxon>Vitales</taxon>
        <taxon>Vitaceae</taxon>
        <taxon>Viteae</taxon>
        <taxon>Vitis</taxon>
    </lineage>
</organism>
<accession>A0A438DTL1</accession>
<protein>
    <submittedName>
        <fullName evidence="1">Uncharacterized protein</fullName>
    </submittedName>
</protein>
<evidence type="ECO:0000313" key="1">
    <source>
        <dbReference type="EMBL" id="RVW38845.1"/>
    </source>
</evidence>
<sequence>MFVSLLVFPTAHYKTICPHVWDFYLQWHRSQVSVVVTIMGFKAGSASKAVVFRVAMA</sequence>
<proteinExistence type="predicted"/>
<evidence type="ECO:0000313" key="2">
    <source>
        <dbReference type="Proteomes" id="UP000288805"/>
    </source>
</evidence>
<reference evidence="1 2" key="1">
    <citation type="journal article" date="2018" name="PLoS Genet.">
        <title>Population sequencing reveals clonal diversity and ancestral inbreeding in the grapevine cultivar Chardonnay.</title>
        <authorList>
            <person name="Roach M.J."/>
            <person name="Johnson D.L."/>
            <person name="Bohlmann J."/>
            <person name="van Vuuren H.J."/>
            <person name="Jones S.J."/>
            <person name="Pretorius I.S."/>
            <person name="Schmidt S.A."/>
            <person name="Borneman A.R."/>
        </authorList>
    </citation>
    <scope>NUCLEOTIDE SEQUENCE [LARGE SCALE GENOMIC DNA]</scope>
    <source>
        <strain evidence="2">cv. Chardonnay</strain>
        <tissue evidence="1">Leaf</tissue>
    </source>
</reference>
<dbReference type="Proteomes" id="UP000288805">
    <property type="component" value="Unassembled WGS sequence"/>
</dbReference>
<dbReference type="EMBL" id="QGNW01001499">
    <property type="protein sequence ID" value="RVW38845.1"/>
    <property type="molecule type" value="Genomic_DNA"/>
</dbReference>
<dbReference type="AlphaFoldDB" id="A0A438DTL1"/>
<gene>
    <name evidence="1" type="ORF">CK203_073557</name>
</gene>
<comment type="caution">
    <text evidence="1">The sequence shown here is derived from an EMBL/GenBank/DDBJ whole genome shotgun (WGS) entry which is preliminary data.</text>
</comment>